<feature type="chain" id="PRO_5008530204" description="Autotransporter domain-containing protein" evidence="2">
    <location>
        <begin position="42"/>
        <end position="1888"/>
    </location>
</feature>
<evidence type="ECO:0000313" key="4">
    <source>
        <dbReference type="EMBL" id="ANV98364.1"/>
    </source>
</evidence>
<dbReference type="RefSeq" id="WP_066341012.1">
    <property type="nucleotide sequence ID" value="NZ_CP016503.1"/>
</dbReference>
<proteinExistence type="predicted"/>
<evidence type="ECO:0000256" key="1">
    <source>
        <dbReference type="SAM" id="MobiDB-lite"/>
    </source>
</evidence>
<feature type="region of interest" description="Disordered" evidence="1">
    <location>
        <begin position="1852"/>
        <end position="1888"/>
    </location>
</feature>
<protein>
    <recommendedName>
        <fullName evidence="3">Autotransporter domain-containing protein</fullName>
    </recommendedName>
</protein>
<keyword evidence="5" id="KW-1185">Reference proteome</keyword>
<dbReference type="EMBL" id="CP016503">
    <property type="protein sequence ID" value="ANV98364.1"/>
    <property type="molecule type" value="Genomic_DNA"/>
</dbReference>
<dbReference type="PROSITE" id="PS51208">
    <property type="entry name" value="AUTOTRANSPORTER"/>
    <property type="match status" value="1"/>
</dbReference>
<dbReference type="InterPro" id="IPR036709">
    <property type="entry name" value="Autotransporte_beta_dom_sf"/>
</dbReference>
<dbReference type="NCBIfam" id="TIGR01414">
    <property type="entry name" value="autotrans_barl"/>
    <property type="match status" value="1"/>
</dbReference>
<evidence type="ECO:0000313" key="5">
    <source>
        <dbReference type="Proteomes" id="UP000092884"/>
    </source>
</evidence>
<dbReference type="GO" id="GO:0019867">
    <property type="term" value="C:outer membrane"/>
    <property type="evidence" value="ECO:0007669"/>
    <property type="project" value="InterPro"/>
</dbReference>
<feature type="signal peptide" evidence="2">
    <location>
        <begin position="1"/>
        <end position="41"/>
    </location>
</feature>
<dbReference type="OrthoDB" id="6053567at2"/>
<evidence type="ECO:0000259" key="3">
    <source>
        <dbReference type="PROSITE" id="PS51208"/>
    </source>
</evidence>
<dbReference type="Gene3D" id="2.40.128.130">
    <property type="entry name" value="Autotransporter beta-domain"/>
    <property type="match status" value="1"/>
</dbReference>
<evidence type="ECO:0000256" key="2">
    <source>
        <dbReference type="SAM" id="SignalP"/>
    </source>
</evidence>
<organism evidence="4 5">
    <name type="scientific">Helicobacter enhydrae</name>
    <dbReference type="NCBI Taxonomy" id="222136"/>
    <lineage>
        <taxon>Bacteria</taxon>
        <taxon>Pseudomonadati</taxon>
        <taxon>Campylobacterota</taxon>
        <taxon>Epsilonproteobacteria</taxon>
        <taxon>Campylobacterales</taxon>
        <taxon>Helicobacteraceae</taxon>
        <taxon>Helicobacter</taxon>
    </lineage>
</organism>
<feature type="compositionally biased region" description="Acidic residues" evidence="1">
    <location>
        <begin position="1878"/>
        <end position="1888"/>
    </location>
</feature>
<dbReference type="SUPFAM" id="SSF103515">
    <property type="entry name" value="Autotransporter"/>
    <property type="match status" value="1"/>
</dbReference>
<dbReference type="KEGG" id="het:BBW65_05930"/>
<dbReference type="Proteomes" id="UP000092884">
    <property type="component" value="Chromosome"/>
</dbReference>
<feature type="domain" description="Autotransporter" evidence="3">
    <location>
        <begin position="1562"/>
        <end position="1847"/>
    </location>
</feature>
<gene>
    <name evidence="4" type="ORF">BBW65_05930</name>
</gene>
<dbReference type="SMART" id="SM00869">
    <property type="entry name" value="Autotransporter"/>
    <property type="match status" value="1"/>
</dbReference>
<name>A0A1B1U6E3_9HELI</name>
<keyword evidence="2" id="KW-0732">Signal</keyword>
<dbReference type="STRING" id="222136.BBW65_05930"/>
<sequence length="1888" mass="191036">MKQTCKNQIKHSKTGGSTSTLFKPLVASSLALALSMSVASAACSIDGASFGICTDPNASVDAPQKDKNVTLPLTLTNQPSQSFILEAGTSTNDGFVMPLLQMNSNTKHNIDKLTFQFGANGKSAVEASGDTSNLIIATKNNDHYLGLESGTGKGFQVGANGSGTLVFDFATNTAADIDYVMKVNVSSPTGDQKPQTSLKGNIEVLAKAGQATLGTGADSAKNRFIADFEKGITGNIIIGKDASSNENHDLLAKLLFGQVATIGGNVTTNGKGVVTNLTFQNNGTISGNVTTGEGAQTNVALTKDNGFLTLEGINNQITTLKLEALGGGGSSSTPLTAVTLKLKGGASDNAKATTEISGGLTGASKDNKLTVNFLEGHSKLILGGAAENKVQALVLGANTTSTLEVKGKGTTINAAVTANANQNLNLKVTGEKLGFVGALAANSGLVDVTLAGDTAKTTGILDLQEGDNTLSSLAVTTGKHGTLKLKGAATAKATTITGNVSGGANVVFGENKASLALEGTNNVLGDVSTTAAATGVTATSAATLTIGKTGATENATTTINSIGGNLVDVTFATAATKTTTLNLGGTSTIKTLTASTAGTSALNVTGTSTTILQAVSLTGSQKLDVTLAGDTAKTTGILDLQEGDNTLSSLAVTTGKHGTLKLKGAATAKATTITGNVSGGANVVFGENKASLALEGTNNVLGDVSTTAAATGVTATSAATLTIGKTGATENATTTINSIGGNLVDVTFATAATKTTTLNLGGTSTIKTLTASTAGTSALNVTGTSTTILQAVSLTGSQKLDVTLAGDTAKTTGILDLQEGDNTLSSLAVTTGKHGTLKLKGAATAKATTITGNVSGGANVVFGENKASLALEGTNNVLGDVSTTAAATGVTATSAATLTIGKTGATENATTTINSIGGNLVDVTFATAATKTTTLNLGGTSTIKTLTASTAGTSALNVTGTSTTILQAVSLTGSQKLDVTLAGDTAKTTGILDLQEGDNTLSSLAVTTGKHGTLKLKGAATAKATTITGNVSGGANVVFGENKASLALEGTNNVLGDVSTTAAATGVTATSAATLTIGKTGATENATTTINSIGGNLVDVTFATAATKTTTLNLGGTSTIKTLTASTAGTSALNVTGTSTTILQAVSLTGSQKLDVTLAGDTAKTTGILDLQEGDNTLSSLAVTTGKHGTLKLKGAATAKATTITGNVSGGANVVFGENKASLALEGTNNVLGDVSTTAAATGVTATSAATLTIGKTGATENATTTINSIGGNLVDVTFATAATKTTTLNLGGTSTIKTLTASTAGTSALNVTGTSTTILQAVSLTGSQKLDVTLNSGATLALRGTDNKITSLSREATPTGTATLDISSKPANDAARSSHTYNKLEIGSLDNTKIADNSYTFKVYASAVKAASGDVYADRIVISNELPSGTATQQNLEIDVDSANAAKELGNKIKELAGQNKGIALVTLKDTDGSKSVITFATDTVKNGQNISFKLKKGETDKNGGNYTSGDKYATYFLYSADLGGANAVTQQITSSALALNFDLFTANFNSINKRLGDLRNNPYNQGVWARVFGGSQESNFGVKTKTSYVTAQGGYDYALDLDNAKNYIGVALSYATSFGKSLTLKDKDGASRSLDDIKSRAFEVAVYNSYISNVGLYNDTIAKFSYITSDFKISGDQSTTGTTSSPAFLLSNEVGYRFALGENNSWFIDPQLEIGLGYLSASDFKAMLDGTNELTANQQSVLLVRSRAGASFGKEFRGEDWATSLYVGTFYEYDVINGGQNKVTFANNNLATPTESYTSNGRFVLNVGTNVEVAEATRIYLDVETNFGDIYKKLYQVNVGARYSFGDKATKATMTDKEDNKAPLKVQTTEEKEGTTDVEDTQESTN</sequence>
<dbReference type="InterPro" id="IPR006315">
    <property type="entry name" value="OM_autotransptr_brl_dom"/>
</dbReference>
<accession>A0A1B1U6E3</accession>
<feature type="compositionally biased region" description="Basic and acidic residues" evidence="1">
    <location>
        <begin position="1852"/>
        <end position="1877"/>
    </location>
</feature>
<reference evidence="5" key="1">
    <citation type="submission" date="2016-07" db="EMBL/GenBank/DDBJ databases">
        <authorList>
            <person name="Florea S."/>
            <person name="Webb J.S."/>
            <person name="Jaromczyk J."/>
            <person name="Schardl C.L."/>
        </authorList>
    </citation>
    <scope>NUCLEOTIDE SEQUENCE [LARGE SCALE GENOMIC DNA]</scope>
    <source>
        <strain evidence="5">MIT 01-6242</strain>
    </source>
</reference>
<dbReference type="InterPro" id="IPR005546">
    <property type="entry name" value="Autotransporte_beta"/>
</dbReference>